<comment type="caution">
    <text evidence="5">The sequence shown here is derived from an EMBL/GenBank/DDBJ whole genome shotgun (WGS) entry which is preliminary data.</text>
</comment>
<dbReference type="SUPFAM" id="SSF51206">
    <property type="entry name" value="cAMP-binding domain-like"/>
    <property type="match status" value="1"/>
</dbReference>
<dbReference type="InterPro" id="IPR018490">
    <property type="entry name" value="cNMP-bd_dom_sf"/>
</dbReference>
<keyword evidence="6" id="KW-1185">Reference proteome</keyword>
<evidence type="ECO:0000259" key="4">
    <source>
        <dbReference type="PROSITE" id="PS51063"/>
    </source>
</evidence>
<dbReference type="SUPFAM" id="SSF46785">
    <property type="entry name" value="Winged helix' DNA-binding domain"/>
    <property type="match status" value="1"/>
</dbReference>
<sequence>MPSTMNTSERKICEAVGLTPSLIDTLNIDVSTINMRQSSVIFTPGDSCKAFLILCSGSVRVELTAKSGREVMLYRIQPTEGCILTTSALLNNELYYAQGVTESDISAIAVSTEGFYKAIQYSQKFANFVLVDYAKRVSSIVRLVDRMATRNAMQDVCEYLTIHADRNNMVMTTQNHIASEIGTAREVVGRKLRHLVNEDVISVKRGKIFIEKPEKLNAFINE</sequence>
<reference evidence="5" key="2">
    <citation type="submission" date="2023-01" db="EMBL/GenBank/DDBJ databases">
        <title>Draft genome sequence of Agaribacter marinus strain NBRC 110023.</title>
        <authorList>
            <person name="Sun Q."/>
            <person name="Mori K."/>
        </authorList>
    </citation>
    <scope>NUCLEOTIDE SEQUENCE</scope>
    <source>
        <strain evidence="5">NBRC 110023</strain>
    </source>
</reference>
<evidence type="ECO:0000313" key="5">
    <source>
        <dbReference type="EMBL" id="GLR70452.1"/>
    </source>
</evidence>
<dbReference type="InterPro" id="IPR012318">
    <property type="entry name" value="HTH_CRP"/>
</dbReference>
<dbReference type="Pfam" id="PF13545">
    <property type="entry name" value="HTH_Crp_2"/>
    <property type="match status" value="1"/>
</dbReference>
<dbReference type="GO" id="GO:0006355">
    <property type="term" value="P:regulation of DNA-templated transcription"/>
    <property type="evidence" value="ECO:0007669"/>
    <property type="project" value="InterPro"/>
</dbReference>
<dbReference type="InterPro" id="IPR014710">
    <property type="entry name" value="RmlC-like_jellyroll"/>
</dbReference>
<keyword evidence="2" id="KW-0238">DNA-binding</keyword>
<dbReference type="InterPro" id="IPR036390">
    <property type="entry name" value="WH_DNA-bd_sf"/>
</dbReference>
<evidence type="ECO:0000313" key="6">
    <source>
        <dbReference type="Proteomes" id="UP001156601"/>
    </source>
</evidence>
<dbReference type="Pfam" id="PF00027">
    <property type="entry name" value="cNMP_binding"/>
    <property type="match status" value="1"/>
</dbReference>
<keyword evidence="1" id="KW-0805">Transcription regulation</keyword>
<dbReference type="Gene3D" id="2.60.120.10">
    <property type="entry name" value="Jelly Rolls"/>
    <property type="match status" value="1"/>
</dbReference>
<keyword evidence="3" id="KW-0804">Transcription</keyword>
<organism evidence="5 6">
    <name type="scientific">Agaribacter marinus</name>
    <dbReference type="NCBI Taxonomy" id="1431249"/>
    <lineage>
        <taxon>Bacteria</taxon>
        <taxon>Pseudomonadati</taxon>
        <taxon>Pseudomonadota</taxon>
        <taxon>Gammaproteobacteria</taxon>
        <taxon>Alteromonadales</taxon>
        <taxon>Alteromonadaceae</taxon>
        <taxon>Agaribacter</taxon>
    </lineage>
</organism>
<dbReference type="InterPro" id="IPR000595">
    <property type="entry name" value="cNMP-bd_dom"/>
</dbReference>
<dbReference type="GO" id="GO:0003677">
    <property type="term" value="F:DNA binding"/>
    <property type="evidence" value="ECO:0007669"/>
    <property type="project" value="UniProtKB-KW"/>
</dbReference>
<protein>
    <submittedName>
        <fullName evidence="5">Crp/Fnr family transcriptional regulator</fullName>
    </submittedName>
</protein>
<proteinExistence type="predicted"/>
<reference evidence="5" key="1">
    <citation type="journal article" date="2014" name="Int. J. Syst. Evol. Microbiol.">
        <title>Complete genome sequence of Corynebacterium casei LMG S-19264T (=DSM 44701T), isolated from a smear-ripened cheese.</title>
        <authorList>
            <consortium name="US DOE Joint Genome Institute (JGI-PGF)"/>
            <person name="Walter F."/>
            <person name="Albersmeier A."/>
            <person name="Kalinowski J."/>
            <person name="Ruckert C."/>
        </authorList>
    </citation>
    <scope>NUCLEOTIDE SEQUENCE</scope>
    <source>
        <strain evidence="5">NBRC 110023</strain>
    </source>
</reference>
<name>A0AA37SVY8_9ALTE</name>
<dbReference type="InterPro" id="IPR036388">
    <property type="entry name" value="WH-like_DNA-bd_sf"/>
</dbReference>
<dbReference type="CDD" id="cd00038">
    <property type="entry name" value="CAP_ED"/>
    <property type="match status" value="1"/>
</dbReference>
<dbReference type="Gene3D" id="1.10.10.10">
    <property type="entry name" value="Winged helix-like DNA-binding domain superfamily/Winged helix DNA-binding domain"/>
    <property type="match status" value="1"/>
</dbReference>
<gene>
    <name evidence="5" type="ORF">GCM10007852_13600</name>
</gene>
<evidence type="ECO:0000256" key="2">
    <source>
        <dbReference type="ARBA" id="ARBA00023125"/>
    </source>
</evidence>
<evidence type="ECO:0000256" key="1">
    <source>
        <dbReference type="ARBA" id="ARBA00023015"/>
    </source>
</evidence>
<feature type="domain" description="HTH crp-type" evidence="4">
    <location>
        <begin position="150"/>
        <end position="214"/>
    </location>
</feature>
<dbReference type="EMBL" id="BSOT01000005">
    <property type="protein sequence ID" value="GLR70452.1"/>
    <property type="molecule type" value="Genomic_DNA"/>
</dbReference>
<dbReference type="PROSITE" id="PS51063">
    <property type="entry name" value="HTH_CRP_2"/>
    <property type="match status" value="1"/>
</dbReference>
<evidence type="ECO:0000256" key="3">
    <source>
        <dbReference type="ARBA" id="ARBA00023163"/>
    </source>
</evidence>
<dbReference type="AlphaFoldDB" id="A0AA37SVY8"/>
<dbReference type="Proteomes" id="UP001156601">
    <property type="component" value="Unassembled WGS sequence"/>
</dbReference>
<accession>A0AA37SVY8</accession>